<dbReference type="PRINTS" id="PR00281">
    <property type="entry name" value="HOKGEFTOXIC"/>
</dbReference>
<gene>
    <name evidence="9" type="ORF">CBW57_11010</name>
</gene>
<organism evidence="9 10">
    <name type="scientific">Yersinia intermedia</name>
    <dbReference type="NCBI Taxonomy" id="631"/>
    <lineage>
        <taxon>Bacteria</taxon>
        <taxon>Pseudomonadati</taxon>
        <taxon>Pseudomonadota</taxon>
        <taxon>Gammaproteobacteria</taxon>
        <taxon>Enterobacterales</taxon>
        <taxon>Yersiniaceae</taxon>
        <taxon>Yersinia</taxon>
    </lineage>
</organism>
<dbReference type="NCBIfam" id="NF007279">
    <property type="entry name" value="PRK09738.1"/>
    <property type="match status" value="1"/>
</dbReference>
<keyword evidence="3" id="KW-0997">Cell inner membrane</keyword>
<evidence type="ECO:0000256" key="3">
    <source>
        <dbReference type="ARBA" id="ARBA00022519"/>
    </source>
</evidence>
<evidence type="ECO:0000256" key="7">
    <source>
        <dbReference type="ARBA" id="ARBA00023136"/>
    </source>
</evidence>
<evidence type="ECO:0000313" key="9">
    <source>
        <dbReference type="EMBL" id="OVZ86477.1"/>
    </source>
</evidence>
<keyword evidence="4" id="KW-1277">Toxin-antitoxin system</keyword>
<dbReference type="EMBL" id="NHOI01000013">
    <property type="protein sequence ID" value="OVZ86477.1"/>
    <property type="molecule type" value="Genomic_DNA"/>
</dbReference>
<comment type="caution">
    <text evidence="9">The sequence shown here is derived from an EMBL/GenBank/DDBJ whole genome shotgun (WGS) entry which is preliminary data.</text>
</comment>
<dbReference type="InterPro" id="IPR000021">
    <property type="entry name" value="Hok/gef_toxin"/>
</dbReference>
<dbReference type="GO" id="GO:0005886">
    <property type="term" value="C:plasma membrane"/>
    <property type="evidence" value="ECO:0007669"/>
    <property type="project" value="UniProtKB-SubCell"/>
</dbReference>
<keyword evidence="7" id="KW-0472">Membrane</keyword>
<reference evidence="9 10" key="1">
    <citation type="submission" date="2017-05" db="EMBL/GenBank/DDBJ databases">
        <title>Whole genome sequencing of Yersinia kristensenii.</title>
        <authorList>
            <person name="Campioni F."/>
        </authorList>
    </citation>
    <scope>NUCLEOTIDE SEQUENCE [LARGE SCALE GENOMIC DNA]</scope>
    <source>
        <strain evidence="9 10">CFSAN060536</strain>
    </source>
</reference>
<keyword evidence="2" id="KW-1003">Cell membrane</keyword>
<proteinExistence type="inferred from homology"/>
<sequence>MPQNSLVWCLLIVCITVLAFTFITHKSLCELRLKDGKKEVAAILAYESER</sequence>
<comment type="subcellular location">
    <subcellularLocation>
        <location evidence="1 8">Cell inner membrane</location>
        <topology evidence="1 8">Single-pass membrane protein</topology>
    </subcellularLocation>
</comment>
<evidence type="ECO:0000256" key="6">
    <source>
        <dbReference type="ARBA" id="ARBA00022989"/>
    </source>
</evidence>
<protein>
    <submittedName>
        <fullName evidence="9">Small toxic polypeptide</fullName>
    </submittedName>
</protein>
<evidence type="ECO:0000256" key="5">
    <source>
        <dbReference type="ARBA" id="ARBA00022692"/>
    </source>
</evidence>
<keyword evidence="5" id="KW-0812">Transmembrane</keyword>
<evidence type="ECO:0000256" key="4">
    <source>
        <dbReference type="ARBA" id="ARBA00022649"/>
    </source>
</evidence>
<dbReference type="Proteomes" id="UP000196440">
    <property type="component" value="Unassembled WGS sequence"/>
</dbReference>
<keyword evidence="6" id="KW-1133">Transmembrane helix</keyword>
<evidence type="ECO:0000256" key="8">
    <source>
        <dbReference type="RuleBase" id="RU221113"/>
    </source>
</evidence>
<dbReference type="AlphaFoldDB" id="A0A209A139"/>
<dbReference type="OrthoDB" id="5880683at2"/>
<name>A0A209A139_YERIN</name>
<evidence type="ECO:0000256" key="2">
    <source>
        <dbReference type="ARBA" id="ARBA00022475"/>
    </source>
</evidence>
<evidence type="ECO:0000313" key="10">
    <source>
        <dbReference type="Proteomes" id="UP000196440"/>
    </source>
</evidence>
<accession>A0A209A139</accession>
<comment type="similarity">
    <text evidence="8">Belongs to the hok/gef family.</text>
</comment>
<dbReference type="Pfam" id="PF01848">
    <property type="entry name" value="HOK_GEF"/>
    <property type="match status" value="1"/>
</dbReference>
<evidence type="ECO:0000256" key="1">
    <source>
        <dbReference type="ARBA" id="ARBA00004377"/>
    </source>
</evidence>
<dbReference type="RefSeq" id="WP_050073442.1">
    <property type="nucleotide sequence ID" value="NZ_CABHXO010000066.1"/>
</dbReference>